<dbReference type="GO" id="GO:0005829">
    <property type="term" value="C:cytosol"/>
    <property type="evidence" value="ECO:0007669"/>
    <property type="project" value="TreeGrafter"/>
</dbReference>
<dbReference type="EMBL" id="RCZP01000030">
    <property type="protein sequence ID" value="TPG49228.1"/>
    <property type="molecule type" value="Genomic_DNA"/>
</dbReference>
<dbReference type="NCBIfam" id="NF003952">
    <property type="entry name" value="PRK05450.1-5"/>
    <property type="match status" value="1"/>
</dbReference>
<dbReference type="GO" id="GO:0008690">
    <property type="term" value="F:3-deoxy-manno-octulosonate cytidylyltransferase activity"/>
    <property type="evidence" value="ECO:0007669"/>
    <property type="project" value="UniProtKB-EC"/>
</dbReference>
<dbReference type="EC" id="2.7.7.38" evidence="4"/>
<evidence type="ECO:0000313" key="4">
    <source>
        <dbReference type="EMBL" id="TPG49228.1"/>
    </source>
</evidence>
<dbReference type="RefSeq" id="WP_140885878.1">
    <property type="nucleotide sequence ID" value="NZ_RCZP01000030.1"/>
</dbReference>
<dbReference type="InterPro" id="IPR004528">
    <property type="entry name" value="KdsB"/>
</dbReference>
<keyword evidence="3" id="KW-0448">Lipopolysaccharide biosynthesis</keyword>
<proteinExistence type="predicted"/>
<dbReference type="GO" id="GO:0009103">
    <property type="term" value="P:lipopolysaccharide biosynthetic process"/>
    <property type="evidence" value="ECO:0007669"/>
    <property type="project" value="UniProtKB-KW"/>
</dbReference>
<keyword evidence="2 4" id="KW-0548">Nucleotidyltransferase</keyword>
<dbReference type="NCBIfam" id="NF003948">
    <property type="entry name" value="PRK05450.1-1"/>
    <property type="match status" value="1"/>
</dbReference>
<reference evidence="4 5" key="1">
    <citation type="journal article" date="2019" name="Environ. Microbiol.">
        <title>Species interactions and distinct microbial communities in high Arctic permafrost affected cryosols are associated with the CH4 and CO2 gas fluxes.</title>
        <authorList>
            <person name="Altshuler I."/>
            <person name="Hamel J."/>
            <person name="Turney S."/>
            <person name="Magnuson E."/>
            <person name="Levesque R."/>
            <person name="Greer C."/>
            <person name="Whyte L.G."/>
        </authorList>
    </citation>
    <scope>NUCLEOTIDE SEQUENCE [LARGE SCALE GENOMIC DNA]</scope>
    <source>
        <strain evidence="4 5">S9.3B</strain>
    </source>
</reference>
<organism evidence="4 5">
    <name type="scientific">Muricoccus nepalensis</name>
    <dbReference type="NCBI Taxonomy" id="1854500"/>
    <lineage>
        <taxon>Bacteria</taxon>
        <taxon>Pseudomonadati</taxon>
        <taxon>Pseudomonadota</taxon>
        <taxon>Alphaproteobacteria</taxon>
        <taxon>Acetobacterales</taxon>
        <taxon>Roseomonadaceae</taxon>
        <taxon>Muricoccus</taxon>
    </lineage>
</organism>
<comment type="caution">
    <text evidence="4">The sequence shown here is derived from an EMBL/GenBank/DDBJ whole genome shotgun (WGS) entry which is preliminary data.</text>
</comment>
<evidence type="ECO:0000256" key="1">
    <source>
        <dbReference type="ARBA" id="ARBA00022679"/>
    </source>
</evidence>
<dbReference type="CDD" id="cd02517">
    <property type="entry name" value="CMP-KDO-Synthetase"/>
    <property type="match status" value="1"/>
</dbReference>
<dbReference type="NCBIfam" id="TIGR00466">
    <property type="entry name" value="kdsB"/>
    <property type="match status" value="1"/>
</dbReference>
<evidence type="ECO:0000256" key="3">
    <source>
        <dbReference type="ARBA" id="ARBA00022985"/>
    </source>
</evidence>
<accession>A0A502FIE8</accession>
<dbReference type="InterPro" id="IPR029044">
    <property type="entry name" value="Nucleotide-diphossugar_trans"/>
</dbReference>
<dbReference type="Proteomes" id="UP000317078">
    <property type="component" value="Unassembled WGS sequence"/>
</dbReference>
<dbReference type="PANTHER" id="PTHR42866:SF2">
    <property type="entry name" value="3-DEOXY-MANNO-OCTULOSONATE CYTIDYLYLTRANSFERASE, MITOCHONDRIAL"/>
    <property type="match status" value="1"/>
</dbReference>
<evidence type="ECO:0000256" key="2">
    <source>
        <dbReference type="ARBA" id="ARBA00022695"/>
    </source>
</evidence>
<sequence length="254" mass="26317">MNPIILIPARMASTRLPGKPMADIHRRPMIVHVLEAARAAGIGPVAVACDAPEIESAIRAAGGTAVLVAEDLPSGTDRIERALALIDPAGAHDVVVNLQGDLPALPPALLRAVLTPLADPAVDIATLVAPVVSAEEAAAPSVVKCACAFPPGGSVAPALYFSRGCIPFGEGPLWHHIGLYAFRRAALARFVALPASPLENREKLEQLRALEAGMRIAVARVDHAPFGVDTPADLARARAVLHPGLPAQRPGLTA</sequence>
<dbReference type="PANTHER" id="PTHR42866">
    <property type="entry name" value="3-DEOXY-MANNO-OCTULOSONATE CYTIDYLYLTRANSFERASE"/>
    <property type="match status" value="1"/>
</dbReference>
<keyword evidence="1 4" id="KW-0808">Transferase</keyword>
<keyword evidence="5" id="KW-1185">Reference proteome</keyword>
<dbReference type="SUPFAM" id="SSF53448">
    <property type="entry name" value="Nucleotide-diphospho-sugar transferases"/>
    <property type="match status" value="1"/>
</dbReference>
<dbReference type="OrthoDB" id="9815559at2"/>
<gene>
    <name evidence="4" type="ORF">EAH89_21970</name>
</gene>
<evidence type="ECO:0000313" key="5">
    <source>
        <dbReference type="Proteomes" id="UP000317078"/>
    </source>
</evidence>
<dbReference type="InterPro" id="IPR003329">
    <property type="entry name" value="Cytidylyl_trans"/>
</dbReference>
<protein>
    <submittedName>
        <fullName evidence="4">3-deoxy-manno-octulosonate cytidylyltransferase</fullName>
        <ecNumber evidence="4">2.7.7.38</ecNumber>
    </submittedName>
</protein>
<dbReference type="AlphaFoldDB" id="A0A502FIE8"/>
<dbReference type="Gene3D" id="3.90.550.10">
    <property type="entry name" value="Spore Coat Polysaccharide Biosynthesis Protein SpsA, Chain A"/>
    <property type="match status" value="1"/>
</dbReference>
<name>A0A502FIE8_9PROT</name>
<dbReference type="Pfam" id="PF02348">
    <property type="entry name" value="CTP_transf_3"/>
    <property type="match status" value="1"/>
</dbReference>